<reference evidence="2 3" key="2">
    <citation type="submission" date="2011-10" db="EMBL/GenBank/DDBJ databases">
        <title>The Genome Sequence of Actinomyces viscosus C505.</title>
        <authorList>
            <consortium name="The Broad Institute Genome Sequencing Platform"/>
            <consortium name="The Broad Institute Genome Sequencing Center for Infectious Disease"/>
            <person name="Earl A."/>
            <person name="Ward D."/>
            <person name="Feldgarden M."/>
            <person name="Gevers D."/>
            <person name="Sibley C.D."/>
            <person name="Field T.R."/>
            <person name="Grinwis M."/>
            <person name="Eshaghurshan C.S."/>
            <person name="Surette M.G."/>
            <person name="Young S.K."/>
            <person name="Zeng Q."/>
            <person name="Gargeya S."/>
            <person name="Fitzgerald M."/>
            <person name="Haas B."/>
            <person name="Abouelleil A."/>
            <person name="Alvarado L."/>
            <person name="Arachchi H.M."/>
            <person name="Berlin A."/>
            <person name="Brown A."/>
            <person name="Chapman S.B."/>
            <person name="Chen Z."/>
            <person name="Dunbar C."/>
            <person name="Freedman E."/>
            <person name="Gearin G."/>
            <person name="Goldberg J."/>
            <person name="Griggs A."/>
            <person name="Gujja S."/>
            <person name="Heiman D."/>
            <person name="Howarth C."/>
            <person name="Larson L."/>
            <person name="Lui A."/>
            <person name="MacDonald P.J.P."/>
            <person name="Montmayeur A."/>
            <person name="Murphy C."/>
            <person name="Neiman D."/>
            <person name="Pearson M."/>
            <person name="Priest M."/>
            <person name="Roberts A."/>
            <person name="Saif S."/>
            <person name="Shea T."/>
            <person name="Shenoy N."/>
            <person name="Sisk P."/>
            <person name="Stolte C."/>
            <person name="Sykes S."/>
            <person name="Wortman J."/>
            <person name="Nusbaum C."/>
            <person name="Birren B."/>
        </authorList>
    </citation>
    <scope>NUCLEOTIDE SEQUENCE [LARGE SCALE GENOMIC DNA]</scope>
    <source>
        <strain evidence="2 3">C505</strain>
    </source>
</reference>
<dbReference type="HOGENOM" id="CLU_3371575_0_0_11"/>
<dbReference type="AlphaFoldDB" id="T5LSY7"/>
<evidence type="ECO:0000256" key="1">
    <source>
        <dbReference type="SAM" id="MobiDB-lite"/>
    </source>
</evidence>
<comment type="caution">
    <text evidence="2">The sequence shown here is derived from an EMBL/GenBank/DDBJ whole genome shotgun (WGS) entry which is preliminary data.</text>
</comment>
<protein>
    <submittedName>
        <fullName evidence="2">Uncharacterized protein</fullName>
    </submittedName>
</protein>
<name>T5LSY7_ACTVI</name>
<proteinExistence type="predicted"/>
<dbReference type="EMBL" id="ACRE02000016">
    <property type="protein sequence ID" value="EQM96883.1"/>
    <property type="molecule type" value="Genomic_DNA"/>
</dbReference>
<reference evidence="3" key="1">
    <citation type="submission" date="2010-02" db="EMBL/GenBank/DDBJ databases">
        <title>The Genome Sequence of Prevotella oris strain C735.</title>
        <authorList>
            <consortium name="The Broad Institute Genome Sequencing Platform"/>
            <person name="Ward D."/>
            <person name="Feldgarden M."/>
            <person name="Earl A."/>
            <person name="Young S.K."/>
            <person name="Zeng Q."/>
            <person name="Koehrsen M."/>
            <person name="Alvarado L."/>
            <person name="Berlin A."/>
            <person name="Bochicchio J."/>
            <person name="Borenstein D."/>
            <person name="Chapman S.B."/>
            <person name="Chen Z."/>
            <person name="Engels R."/>
            <person name="Freedman E."/>
            <person name="Gellesch M."/>
            <person name="Goldberg J."/>
            <person name="Griggs A."/>
            <person name="Gujja S."/>
            <person name="Heilman E."/>
            <person name="Heiman D."/>
            <person name="Hepburn T."/>
            <person name="Howarth C."/>
            <person name="Jen D."/>
            <person name="Larson L."/>
            <person name="Mehta T."/>
            <person name="Park D."/>
            <person name="Pearson M."/>
            <person name="Roberts A."/>
            <person name="Saif S."/>
            <person name="Shea T."/>
            <person name="Shenoy N."/>
            <person name="Sisk P."/>
            <person name="Stolte C."/>
            <person name="Sykes S."/>
            <person name="Thomson T."/>
            <person name="Walk T."/>
            <person name="White J."/>
            <person name="Yandava C."/>
            <person name="Sibley C.D."/>
            <person name="Field T.R."/>
            <person name="Grinwis M."/>
            <person name="Eshaghurshan C.S."/>
            <person name="Surette M.G."/>
            <person name="Haas B."/>
            <person name="Nusbaum C."/>
            <person name="Birren B."/>
        </authorList>
    </citation>
    <scope>NUCLEOTIDE SEQUENCE [LARGE SCALE GENOMIC DNA]</scope>
    <source>
        <strain evidence="3">C505</strain>
    </source>
</reference>
<organism evidence="2 3">
    <name type="scientific">Actinomyces viscosus C505</name>
    <dbReference type="NCBI Taxonomy" id="562973"/>
    <lineage>
        <taxon>Bacteria</taxon>
        <taxon>Bacillati</taxon>
        <taxon>Actinomycetota</taxon>
        <taxon>Actinomycetes</taxon>
        <taxon>Actinomycetales</taxon>
        <taxon>Actinomycetaceae</taxon>
        <taxon>Actinomyces</taxon>
    </lineage>
</organism>
<feature type="region of interest" description="Disordered" evidence="1">
    <location>
        <begin position="1"/>
        <end position="34"/>
    </location>
</feature>
<dbReference type="Proteomes" id="UP000004668">
    <property type="component" value="Unassembled WGS sequence"/>
</dbReference>
<sequence length="34" mass="3777">MIPPIDHYPVVTLGKPRASGDDPAELMERDNITK</sequence>
<accession>T5LSY7</accession>
<gene>
    <name evidence="2" type="ORF">HMPREF0059_02641</name>
</gene>
<evidence type="ECO:0000313" key="3">
    <source>
        <dbReference type="Proteomes" id="UP000004668"/>
    </source>
</evidence>
<evidence type="ECO:0000313" key="2">
    <source>
        <dbReference type="EMBL" id="EQM96883.1"/>
    </source>
</evidence>